<protein>
    <recommendedName>
        <fullName evidence="1">2EXR domain-containing protein</fullName>
    </recommendedName>
</protein>
<dbReference type="OrthoDB" id="3561261at2759"/>
<dbReference type="PANTHER" id="PTHR35910:SF6">
    <property type="entry name" value="2EXR DOMAIN-CONTAINING PROTEIN"/>
    <property type="match status" value="1"/>
</dbReference>
<dbReference type="PANTHER" id="PTHR35910">
    <property type="entry name" value="2EXR DOMAIN-CONTAINING PROTEIN"/>
    <property type="match status" value="1"/>
</dbReference>
<organism evidence="2 3">
    <name type="scientific">Cytospora schulzeri</name>
    <dbReference type="NCBI Taxonomy" id="448051"/>
    <lineage>
        <taxon>Eukaryota</taxon>
        <taxon>Fungi</taxon>
        <taxon>Dikarya</taxon>
        <taxon>Ascomycota</taxon>
        <taxon>Pezizomycotina</taxon>
        <taxon>Sordariomycetes</taxon>
        <taxon>Sordariomycetidae</taxon>
        <taxon>Diaporthales</taxon>
        <taxon>Cytosporaceae</taxon>
        <taxon>Cytospora</taxon>
    </lineage>
</organism>
<sequence length="458" mass="51308">MATLNFKNTKMAMDGSQTKGIFRLPPEIRNNIWNFSLPDDGKVVQARSDKCAKHKHEHETDKNCIISFSIVQQQSNTRPVPAVLHLCTESRAIVPFLHGGEKGASGIWWNPAVDKILFDFDFNPCCLEGRTGLCAVFNHVVVGISYGALFSIKLSLEPDMHTLHAETAARGQLAKLIEKLPEMQTLSIAYPDVSGCSGCDWRASQSNRQGLVCLYSYTVPFGSARIADRDRLRGNPENMVEVVSFRNPSAVFQSIELLDCWMRQMRVTDAMTDRQRRYIFSGSARQQQMVPPFDEVPFGPFAVKIFTEPAPHMIPFSKFYMQHSLSISVEHMRWMLFLLPEFGSPDMKAFLARVTGSPLPAPAPLDPFANQNGAYMSGHALLVRAAATNDRSILPKLVNVATLMYIRRVYICSLHILFQDQRIQRDALSQAILNQMLSLVRTQLDKEAAAAAISNDLN</sequence>
<evidence type="ECO:0000313" key="2">
    <source>
        <dbReference type="EMBL" id="ROV98371.1"/>
    </source>
</evidence>
<keyword evidence="3" id="KW-1185">Reference proteome</keyword>
<evidence type="ECO:0000259" key="1">
    <source>
        <dbReference type="Pfam" id="PF20150"/>
    </source>
</evidence>
<evidence type="ECO:0000313" key="3">
    <source>
        <dbReference type="Proteomes" id="UP000283895"/>
    </source>
</evidence>
<proteinExistence type="predicted"/>
<dbReference type="Proteomes" id="UP000283895">
    <property type="component" value="Unassembled WGS sequence"/>
</dbReference>
<gene>
    <name evidence="2" type="ORF">VMCG_07135</name>
</gene>
<feature type="domain" description="2EXR" evidence="1">
    <location>
        <begin position="23"/>
        <end position="114"/>
    </location>
</feature>
<dbReference type="AlphaFoldDB" id="A0A423W4W6"/>
<accession>A0A423W4W6</accession>
<reference evidence="2 3" key="1">
    <citation type="submission" date="2015-09" db="EMBL/GenBank/DDBJ databases">
        <title>Host preference determinants of Valsa canker pathogens revealed by comparative genomics.</title>
        <authorList>
            <person name="Yin Z."/>
            <person name="Huang L."/>
        </authorList>
    </citation>
    <scope>NUCLEOTIDE SEQUENCE [LARGE SCALE GENOMIC DNA]</scope>
    <source>
        <strain evidence="2 3">03-1</strain>
    </source>
</reference>
<dbReference type="Pfam" id="PF20150">
    <property type="entry name" value="2EXR"/>
    <property type="match status" value="1"/>
</dbReference>
<name>A0A423W4W6_9PEZI</name>
<dbReference type="InterPro" id="IPR045518">
    <property type="entry name" value="2EXR"/>
</dbReference>
<dbReference type="EMBL" id="LKEA01000026">
    <property type="protein sequence ID" value="ROV98371.1"/>
    <property type="molecule type" value="Genomic_DNA"/>
</dbReference>
<comment type="caution">
    <text evidence="2">The sequence shown here is derived from an EMBL/GenBank/DDBJ whole genome shotgun (WGS) entry which is preliminary data.</text>
</comment>